<keyword evidence="1" id="KW-0805">Transcription regulation</keyword>
<dbReference type="SUPFAM" id="SSF46785">
    <property type="entry name" value="Winged helix' DNA-binding domain"/>
    <property type="match status" value="1"/>
</dbReference>
<evidence type="ECO:0000256" key="1">
    <source>
        <dbReference type="ARBA" id="ARBA00023015"/>
    </source>
</evidence>
<sequence length="196" mass="22575">MAVTGNKKKQGSIVEVLKEEILEGNLPGGLEMTQQELAESLGVSRMPVREALLILEYQGLVERLPNNHVRVTEFTDDFFREIFTLCAELENKILEQEGEFHLEEARSRFGEAVSEELQIHRQISRMAANGFLRKILETMTDIYIDFAVRRGAGSRENRTALLKEAVSLRGSEREEALKEYFRILEEELQKERKETC</sequence>
<protein>
    <submittedName>
        <fullName evidence="5">GntR family transcriptional regulator</fullName>
    </submittedName>
</protein>
<keyword evidence="3" id="KW-0804">Transcription</keyword>
<accession>A0A9D1WJZ1</accession>
<dbReference type="Pfam" id="PF00392">
    <property type="entry name" value="GntR"/>
    <property type="match status" value="1"/>
</dbReference>
<proteinExistence type="predicted"/>
<dbReference type="InterPro" id="IPR036390">
    <property type="entry name" value="WH_DNA-bd_sf"/>
</dbReference>
<dbReference type="PRINTS" id="PR00035">
    <property type="entry name" value="HTHGNTR"/>
</dbReference>
<gene>
    <name evidence="5" type="ORF">IAA45_12870</name>
</gene>
<keyword evidence="2" id="KW-0238">DNA-binding</keyword>
<dbReference type="InterPro" id="IPR036388">
    <property type="entry name" value="WH-like_DNA-bd_sf"/>
</dbReference>
<dbReference type="PANTHER" id="PTHR43537:SF51">
    <property type="entry name" value="HTH-TYPE TRANSCRIPTIONAL REGULATOR LGOR-RELATED"/>
    <property type="match status" value="1"/>
</dbReference>
<evidence type="ECO:0000256" key="2">
    <source>
        <dbReference type="ARBA" id="ARBA00023125"/>
    </source>
</evidence>
<organism evidence="5 6">
    <name type="scientific">Candidatus Blautia gallistercoris</name>
    <dbReference type="NCBI Taxonomy" id="2838490"/>
    <lineage>
        <taxon>Bacteria</taxon>
        <taxon>Bacillati</taxon>
        <taxon>Bacillota</taxon>
        <taxon>Clostridia</taxon>
        <taxon>Lachnospirales</taxon>
        <taxon>Lachnospiraceae</taxon>
        <taxon>Blautia</taxon>
    </lineage>
</organism>
<dbReference type="GO" id="GO:0003700">
    <property type="term" value="F:DNA-binding transcription factor activity"/>
    <property type="evidence" value="ECO:0007669"/>
    <property type="project" value="InterPro"/>
</dbReference>
<dbReference type="CDD" id="cd07377">
    <property type="entry name" value="WHTH_GntR"/>
    <property type="match status" value="1"/>
</dbReference>
<reference evidence="5" key="2">
    <citation type="submission" date="2021-04" db="EMBL/GenBank/DDBJ databases">
        <authorList>
            <person name="Gilroy R."/>
        </authorList>
    </citation>
    <scope>NUCLEOTIDE SEQUENCE</scope>
    <source>
        <strain evidence="5">ChiSjej1B19-8411</strain>
    </source>
</reference>
<evidence type="ECO:0000259" key="4">
    <source>
        <dbReference type="PROSITE" id="PS50949"/>
    </source>
</evidence>
<dbReference type="SMART" id="SM00345">
    <property type="entry name" value="HTH_GNTR"/>
    <property type="match status" value="1"/>
</dbReference>
<dbReference type="PROSITE" id="PS50949">
    <property type="entry name" value="HTH_GNTR"/>
    <property type="match status" value="1"/>
</dbReference>
<dbReference type="GO" id="GO:0003677">
    <property type="term" value="F:DNA binding"/>
    <property type="evidence" value="ECO:0007669"/>
    <property type="project" value="UniProtKB-KW"/>
</dbReference>
<dbReference type="Gene3D" id="1.10.10.10">
    <property type="entry name" value="Winged helix-like DNA-binding domain superfamily/Winged helix DNA-binding domain"/>
    <property type="match status" value="1"/>
</dbReference>
<dbReference type="Proteomes" id="UP000886817">
    <property type="component" value="Unassembled WGS sequence"/>
</dbReference>
<evidence type="ECO:0000256" key="3">
    <source>
        <dbReference type="ARBA" id="ARBA00023163"/>
    </source>
</evidence>
<reference evidence="5" key="1">
    <citation type="journal article" date="2021" name="PeerJ">
        <title>Extensive microbial diversity within the chicken gut microbiome revealed by metagenomics and culture.</title>
        <authorList>
            <person name="Gilroy R."/>
            <person name="Ravi A."/>
            <person name="Getino M."/>
            <person name="Pursley I."/>
            <person name="Horton D.L."/>
            <person name="Alikhan N.F."/>
            <person name="Baker D."/>
            <person name="Gharbi K."/>
            <person name="Hall N."/>
            <person name="Watson M."/>
            <person name="Adriaenssens E.M."/>
            <person name="Foster-Nyarko E."/>
            <person name="Jarju S."/>
            <person name="Secka A."/>
            <person name="Antonio M."/>
            <person name="Oren A."/>
            <person name="Chaudhuri R.R."/>
            <person name="La Ragione R."/>
            <person name="Hildebrand F."/>
            <person name="Pallen M.J."/>
        </authorList>
    </citation>
    <scope>NUCLEOTIDE SEQUENCE</scope>
    <source>
        <strain evidence="5">ChiSjej1B19-8411</strain>
    </source>
</reference>
<evidence type="ECO:0000313" key="6">
    <source>
        <dbReference type="Proteomes" id="UP000886817"/>
    </source>
</evidence>
<feature type="domain" description="HTH gntR-type" evidence="4">
    <location>
        <begin position="7"/>
        <end position="74"/>
    </location>
</feature>
<name>A0A9D1WJZ1_9FIRM</name>
<dbReference type="AlphaFoldDB" id="A0A9D1WJZ1"/>
<dbReference type="PANTHER" id="PTHR43537">
    <property type="entry name" value="TRANSCRIPTIONAL REGULATOR, GNTR FAMILY"/>
    <property type="match status" value="1"/>
</dbReference>
<dbReference type="EMBL" id="DXEX01000275">
    <property type="protein sequence ID" value="HIX60584.1"/>
    <property type="molecule type" value="Genomic_DNA"/>
</dbReference>
<comment type="caution">
    <text evidence="5">The sequence shown here is derived from an EMBL/GenBank/DDBJ whole genome shotgun (WGS) entry which is preliminary data.</text>
</comment>
<dbReference type="InterPro" id="IPR000524">
    <property type="entry name" value="Tscrpt_reg_HTH_GntR"/>
</dbReference>
<evidence type="ECO:0000313" key="5">
    <source>
        <dbReference type="EMBL" id="HIX60584.1"/>
    </source>
</evidence>